<comment type="similarity">
    <text evidence="2">Belongs to the uroporphyrinogen-III synthase family.</text>
</comment>
<reference evidence="12 13" key="1">
    <citation type="journal article" date="2014" name="Genome Biol. Evol.">
        <title>The secreted proteins of Achlya hypogyna and Thraustotheca clavata identify the ancestral oomycete secretome and reveal gene acquisitions by horizontal gene transfer.</title>
        <authorList>
            <person name="Misner I."/>
            <person name="Blouin N."/>
            <person name="Leonard G."/>
            <person name="Richards T.A."/>
            <person name="Lane C.E."/>
        </authorList>
    </citation>
    <scope>NUCLEOTIDE SEQUENCE [LARGE SCALE GENOMIC DNA]</scope>
    <source>
        <strain evidence="12 13">ATCC 48635</strain>
    </source>
</reference>
<gene>
    <name evidence="12" type="ORF">ACHHYP_20653</name>
</gene>
<dbReference type="OrthoDB" id="5595751at2759"/>
<dbReference type="GO" id="GO:0004852">
    <property type="term" value="F:uroporphyrinogen-III synthase activity"/>
    <property type="evidence" value="ECO:0007669"/>
    <property type="project" value="UniProtKB-EC"/>
</dbReference>
<dbReference type="CDD" id="cd06578">
    <property type="entry name" value="HemD"/>
    <property type="match status" value="1"/>
</dbReference>
<dbReference type="InterPro" id="IPR036108">
    <property type="entry name" value="4pyrrol_syn_uPrphyn_synt_sf"/>
</dbReference>
<dbReference type="InterPro" id="IPR039793">
    <property type="entry name" value="UROS/Hem4"/>
</dbReference>
<evidence type="ECO:0000256" key="1">
    <source>
        <dbReference type="ARBA" id="ARBA00004772"/>
    </source>
</evidence>
<dbReference type="EMBL" id="JNBR01000126">
    <property type="protein sequence ID" value="OQR96874.1"/>
    <property type="molecule type" value="Genomic_DNA"/>
</dbReference>
<dbReference type="GO" id="GO:0006785">
    <property type="term" value="P:heme B biosynthetic process"/>
    <property type="evidence" value="ECO:0007669"/>
    <property type="project" value="UniProtKB-ARBA"/>
</dbReference>
<dbReference type="InterPro" id="IPR003754">
    <property type="entry name" value="4pyrrol_synth_uPrphyn_synth"/>
</dbReference>
<evidence type="ECO:0000256" key="4">
    <source>
        <dbReference type="ARBA" id="ARBA00023133"/>
    </source>
</evidence>
<evidence type="ECO:0000256" key="6">
    <source>
        <dbReference type="ARBA" id="ARBA00023244"/>
    </source>
</evidence>
<dbReference type="GO" id="GO:0006780">
    <property type="term" value="P:uroporphyrinogen III biosynthetic process"/>
    <property type="evidence" value="ECO:0007669"/>
    <property type="project" value="InterPro"/>
</dbReference>
<evidence type="ECO:0000256" key="3">
    <source>
        <dbReference type="ARBA" id="ARBA00013109"/>
    </source>
</evidence>
<organism evidence="12 13">
    <name type="scientific">Achlya hypogyna</name>
    <name type="common">Oomycete</name>
    <name type="synonym">Protoachlya hypogyna</name>
    <dbReference type="NCBI Taxonomy" id="1202772"/>
    <lineage>
        <taxon>Eukaryota</taxon>
        <taxon>Sar</taxon>
        <taxon>Stramenopiles</taxon>
        <taxon>Oomycota</taxon>
        <taxon>Saprolegniomycetes</taxon>
        <taxon>Saprolegniales</taxon>
        <taxon>Achlyaceae</taxon>
        <taxon>Achlya</taxon>
    </lineage>
</organism>
<dbReference type="UniPathway" id="UPA00251">
    <property type="reaction ID" value="UER00320"/>
</dbReference>
<keyword evidence="5" id="KW-0456">Lyase</keyword>
<comment type="pathway">
    <text evidence="1">Porphyrin-containing compound metabolism; protoporphyrin-IX biosynthesis; coproporphyrinogen-III from 5-aminolevulinate: step 3/4.</text>
</comment>
<comment type="catalytic activity">
    <reaction evidence="10">
        <text>hydroxymethylbilane = uroporphyrinogen III + H2O</text>
        <dbReference type="Rhea" id="RHEA:18965"/>
        <dbReference type="ChEBI" id="CHEBI:15377"/>
        <dbReference type="ChEBI" id="CHEBI:57308"/>
        <dbReference type="ChEBI" id="CHEBI:57845"/>
        <dbReference type="EC" id="4.2.1.75"/>
    </reaction>
</comment>
<dbReference type="Pfam" id="PF02602">
    <property type="entry name" value="HEM4"/>
    <property type="match status" value="1"/>
</dbReference>
<evidence type="ECO:0000256" key="8">
    <source>
        <dbReference type="ARBA" id="ARBA00032649"/>
    </source>
</evidence>
<dbReference type="PANTHER" id="PTHR12390">
    <property type="entry name" value="UROPORPHYRINOGEN III SYNTHASE"/>
    <property type="match status" value="1"/>
</dbReference>
<proteinExistence type="inferred from homology"/>
<keyword evidence="6" id="KW-0627">Porphyrin biosynthesis</keyword>
<dbReference type="Gene3D" id="3.40.50.10090">
    <property type="match status" value="2"/>
</dbReference>
<name>A0A1V9ZFU9_ACHHY</name>
<dbReference type="GO" id="GO:0005829">
    <property type="term" value="C:cytosol"/>
    <property type="evidence" value="ECO:0007669"/>
    <property type="project" value="TreeGrafter"/>
</dbReference>
<evidence type="ECO:0000256" key="7">
    <source>
        <dbReference type="ARBA" id="ARBA00031702"/>
    </source>
</evidence>
<dbReference type="AlphaFoldDB" id="A0A1V9ZFU9"/>
<dbReference type="Proteomes" id="UP000243579">
    <property type="component" value="Unassembled WGS sequence"/>
</dbReference>
<keyword evidence="13" id="KW-1185">Reference proteome</keyword>
<sequence>MATSALLLKSDDIKYREVFGAAGYTTSFSDVLTFEARNRDELAARLLALATYDSLIVTSPRASQAIVDTLQALPAAERPRVLAQLQVLQVFSVGKKTSEPLTAIGVACLGEDSGSGDVLAPYIASMQDPTSTKPTLFVCGEKHHDALPTSFRERGRVLEEIVVYASAAVETIAYFADPTAERPAWVAFFSPSGVHTARRVVAVDWTRIKKVAIGKTTATALAKAAEETGDASWAAATVAAKPTAEGLVEAMVAFDAQLQTTIEKTTSM</sequence>
<dbReference type="FunFam" id="3.40.50.10090:FF:000003">
    <property type="entry name" value="uroporphyrinogen-III synthase"/>
    <property type="match status" value="1"/>
</dbReference>
<feature type="domain" description="Tetrapyrrole biosynthesis uroporphyrinogen III synthase" evidence="11">
    <location>
        <begin position="15"/>
        <end position="249"/>
    </location>
</feature>
<evidence type="ECO:0000259" key="11">
    <source>
        <dbReference type="Pfam" id="PF02602"/>
    </source>
</evidence>
<comment type="caution">
    <text evidence="12">The sequence shown here is derived from an EMBL/GenBank/DDBJ whole genome shotgun (WGS) entry which is preliminary data.</text>
</comment>
<protein>
    <recommendedName>
        <fullName evidence="9">Uroporphyrinogen-III synthase</fullName>
        <ecNumber evidence="3">4.2.1.75</ecNumber>
    </recommendedName>
    <alternativeName>
        <fullName evidence="8">Hydroxymethylbilane hydrolyase [cyclizing]</fullName>
    </alternativeName>
    <alternativeName>
        <fullName evidence="7">Uroporphyrinogen-III cosynthase</fullName>
    </alternativeName>
</protein>
<dbReference type="SUPFAM" id="SSF69618">
    <property type="entry name" value="HemD-like"/>
    <property type="match status" value="1"/>
</dbReference>
<accession>A0A1V9ZFU9</accession>
<dbReference type="STRING" id="1202772.A0A1V9ZFU9"/>
<dbReference type="EC" id="4.2.1.75" evidence="3"/>
<evidence type="ECO:0000256" key="10">
    <source>
        <dbReference type="ARBA" id="ARBA00048617"/>
    </source>
</evidence>
<dbReference type="PANTHER" id="PTHR12390:SF0">
    <property type="entry name" value="UROPORPHYRINOGEN-III SYNTHASE"/>
    <property type="match status" value="1"/>
</dbReference>
<evidence type="ECO:0000313" key="12">
    <source>
        <dbReference type="EMBL" id="OQR96874.1"/>
    </source>
</evidence>
<evidence type="ECO:0000256" key="5">
    <source>
        <dbReference type="ARBA" id="ARBA00023239"/>
    </source>
</evidence>
<evidence type="ECO:0000256" key="2">
    <source>
        <dbReference type="ARBA" id="ARBA00008133"/>
    </source>
</evidence>
<dbReference type="GO" id="GO:0006782">
    <property type="term" value="P:protoporphyrinogen IX biosynthetic process"/>
    <property type="evidence" value="ECO:0007669"/>
    <property type="project" value="UniProtKB-UniPathway"/>
</dbReference>
<evidence type="ECO:0000256" key="9">
    <source>
        <dbReference type="ARBA" id="ARBA00040167"/>
    </source>
</evidence>
<keyword evidence="4" id="KW-0350">Heme biosynthesis</keyword>
<evidence type="ECO:0000313" key="13">
    <source>
        <dbReference type="Proteomes" id="UP000243579"/>
    </source>
</evidence>